<dbReference type="InterPro" id="IPR036291">
    <property type="entry name" value="NAD(P)-bd_dom_sf"/>
</dbReference>
<dbReference type="PANTHER" id="PTHR45348">
    <property type="entry name" value="HYPOTHETICAL OXIDOREDUCTASE (EUROFUNG)"/>
    <property type="match status" value="1"/>
</dbReference>
<dbReference type="VEuPathDB" id="FungiDB:AB675_11032"/>
<evidence type="ECO:0000256" key="2">
    <source>
        <dbReference type="ARBA" id="ARBA00023002"/>
    </source>
</evidence>
<dbReference type="STRING" id="1664694.A0A0N1H2T0"/>
<evidence type="ECO:0000313" key="6">
    <source>
        <dbReference type="Proteomes" id="UP000038010"/>
    </source>
</evidence>
<dbReference type="SMART" id="SM00829">
    <property type="entry name" value="PKS_ER"/>
    <property type="match status" value="1"/>
</dbReference>
<feature type="compositionally biased region" description="Polar residues" evidence="3">
    <location>
        <begin position="43"/>
        <end position="56"/>
    </location>
</feature>
<comment type="caution">
    <text evidence="5">The sequence shown here is derived from an EMBL/GenBank/DDBJ whole genome shotgun (WGS) entry which is preliminary data.</text>
</comment>
<evidence type="ECO:0000256" key="1">
    <source>
        <dbReference type="ARBA" id="ARBA00008072"/>
    </source>
</evidence>
<dbReference type="RefSeq" id="XP_017994467.1">
    <property type="nucleotide sequence ID" value="XM_018139846.1"/>
</dbReference>
<dbReference type="Proteomes" id="UP000038010">
    <property type="component" value="Unassembled WGS sequence"/>
</dbReference>
<dbReference type="InterPro" id="IPR011032">
    <property type="entry name" value="GroES-like_sf"/>
</dbReference>
<dbReference type="Gene3D" id="3.40.50.720">
    <property type="entry name" value="NAD(P)-binding Rossmann-like Domain"/>
    <property type="match status" value="1"/>
</dbReference>
<dbReference type="GO" id="GO:0016651">
    <property type="term" value="F:oxidoreductase activity, acting on NAD(P)H"/>
    <property type="evidence" value="ECO:0007669"/>
    <property type="project" value="InterPro"/>
</dbReference>
<name>A0A0N1H2T0_9EURO</name>
<dbReference type="SUPFAM" id="SSF51735">
    <property type="entry name" value="NAD(P)-binding Rossmann-fold domains"/>
    <property type="match status" value="1"/>
</dbReference>
<gene>
    <name evidence="5" type="ORF">AB675_11032</name>
</gene>
<dbReference type="Gene3D" id="3.90.180.10">
    <property type="entry name" value="Medium-chain alcohol dehydrogenases, catalytic domain"/>
    <property type="match status" value="1"/>
</dbReference>
<proteinExistence type="inferred from homology"/>
<dbReference type="AlphaFoldDB" id="A0A0N1H2T0"/>
<dbReference type="InterPro" id="IPR020843">
    <property type="entry name" value="ER"/>
</dbReference>
<organism evidence="5 6">
    <name type="scientific">Cyphellophora attinorum</name>
    <dbReference type="NCBI Taxonomy" id="1664694"/>
    <lineage>
        <taxon>Eukaryota</taxon>
        <taxon>Fungi</taxon>
        <taxon>Dikarya</taxon>
        <taxon>Ascomycota</taxon>
        <taxon>Pezizomycotina</taxon>
        <taxon>Eurotiomycetes</taxon>
        <taxon>Chaetothyriomycetidae</taxon>
        <taxon>Chaetothyriales</taxon>
        <taxon>Cyphellophoraceae</taxon>
        <taxon>Cyphellophora</taxon>
    </lineage>
</organism>
<dbReference type="InterPro" id="IPR013149">
    <property type="entry name" value="ADH-like_C"/>
</dbReference>
<dbReference type="EMBL" id="LFJN01000058">
    <property type="protein sequence ID" value="KPI34504.1"/>
    <property type="molecule type" value="Genomic_DNA"/>
</dbReference>
<keyword evidence="6" id="KW-1185">Reference proteome</keyword>
<dbReference type="OrthoDB" id="10257049at2759"/>
<feature type="domain" description="Enoyl reductase (ER)" evidence="4">
    <location>
        <begin position="112"/>
        <end position="440"/>
    </location>
</feature>
<comment type="similarity">
    <text evidence="1">Belongs to the zinc-containing alcohol dehydrogenase family.</text>
</comment>
<feature type="region of interest" description="Disordered" evidence="3">
    <location>
        <begin position="27"/>
        <end position="77"/>
    </location>
</feature>
<accession>A0A0N1H2T0</accession>
<dbReference type="InterPro" id="IPR047122">
    <property type="entry name" value="Trans-enoyl_RdTase-like"/>
</dbReference>
<dbReference type="GeneID" id="28731726"/>
<dbReference type="Pfam" id="PF00107">
    <property type="entry name" value="ADH_zinc_N"/>
    <property type="match status" value="1"/>
</dbReference>
<protein>
    <submittedName>
        <fullName evidence="5">Enoyl LovC</fullName>
    </submittedName>
</protein>
<dbReference type="Pfam" id="PF08240">
    <property type="entry name" value="ADH_N"/>
    <property type="match status" value="1"/>
</dbReference>
<sequence>MVSSSTKWLSSLVCFRRRLKPEVLDGEHSSHRFGTDHKEPVESSHSISTTLQQSARTSRESVAGKKRHDFSPQKEPAVVERTVSDDTLATVSVEKGSSLNQSLLVVAERQYKLVDDCAYPTLANEREVIIRPMAVGLNPIDWMSVDYNFCLPSFPWITGRECAGVVDHTGSEVTNVKVGDQVWTSTYYRDRRAGCFQQFVTVPEHTVLPMPANLNFDQASTLGVAGLTAAMTLWKWLEVTMPSVSCTAGSSPPAQATPSRSDEYLLIWGGATMTGQFATQIARLSGLKTICVASETSKSLCTSLGATHVITRDGKSPEMLLEEVQAIAADNITCAIDLVGAETASYCLRAVSTQRPVLFAPLAMMKNDMAIARNVRIETVEMKRFVLDEDNAFYAERLNSLIEAGAVKTPELDVMEGGLAVVEEGLARIKAGNRNGRKVVVRMS</sequence>
<evidence type="ECO:0000256" key="3">
    <source>
        <dbReference type="SAM" id="MobiDB-lite"/>
    </source>
</evidence>
<evidence type="ECO:0000313" key="5">
    <source>
        <dbReference type="EMBL" id="KPI34504.1"/>
    </source>
</evidence>
<dbReference type="PANTHER" id="PTHR45348:SF2">
    <property type="entry name" value="ZINC-TYPE ALCOHOL DEHYDROGENASE-LIKE PROTEIN C2E1P3.01"/>
    <property type="match status" value="1"/>
</dbReference>
<dbReference type="InterPro" id="IPR013154">
    <property type="entry name" value="ADH-like_N"/>
</dbReference>
<evidence type="ECO:0000259" key="4">
    <source>
        <dbReference type="SMART" id="SM00829"/>
    </source>
</evidence>
<reference evidence="5 6" key="1">
    <citation type="submission" date="2015-06" db="EMBL/GenBank/DDBJ databases">
        <title>Draft genome of the ant-associated black yeast Phialophora attae CBS 131958.</title>
        <authorList>
            <person name="Moreno L.F."/>
            <person name="Stielow B.J."/>
            <person name="de Hoog S."/>
            <person name="Vicente V.A."/>
            <person name="Weiss V.A."/>
            <person name="de Vries M."/>
            <person name="Cruz L.M."/>
            <person name="Souza E.M."/>
        </authorList>
    </citation>
    <scope>NUCLEOTIDE SEQUENCE [LARGE SCALE GENOMIC DNA]</scope>
    <source>
        <strain evidence="5 6">CBS 131958</strain>
    </source>
</reference>
<feature type="compositionally biased region" description="Basic and acidic residues" evidence="3">
    <location>
        <begin position="27"/>
        <end position="42"/>
    </location>
</feature>
<keyword evidence="2" id="KW-0560">Oxidoreductase</keyword>
<dbReference type="SUPFAM" id="SSF50129">
    <property type="entry name" value="GroES-like"/>
    <property type="match status" value="1"/>
</dbReference>
<dbReference type="CDD" id="cd08249">
    <property type="entry name" value="enoyl_reductase_like"/>
    <property type="match status" value="1"/>
</dbReference>